<evidence type="ECO:0000313" key="2">
    <source>
        <dbReference type="Proteomes" id="UP000229706"/>
    </source>
</evidence>
<sequence>MKKKLLIIIIMITALVLSYLSTKTIFLGATPKINPAFIVGLINIPGNIAQNVSRPTIPKLSDSAPLKQLSPGVYAGERNDIQVFEYRESEIDYVKVTITTVSGKTYTINYPKQYQPSIKELNYLKNQ</sequence>
<evidence type="ECO:0000313" key="1">
    <source>
        <dbReference type="EMBL" id="PJB89122.1"/>
    </source>
</evidence>
<dbReference type="AlphaFoldDB" id="A0A2M8DDX8"/>
<protein>
    <submittedName>
        <fullName evidence="1">Uncharacterized protein</fullName>
    </submittedName>
</protein>
<name>A0A2M8DDX8_9BACT</name>
<comment type="caution">
    <text evidence="1">The sequence shown here is derived from an EMBL/GenBank/DDBJ whole genome shotgun (WGS) entry which is preliminary data.</text>
</comment>
<proteinExistence type="predicted"/>
<dbReference type="EMBL" id="PFTH01000050">
    <property type="protein sequence ID" value="PJB89122.1"/>
    <property type="molecule type" value="Genomic_DNA"/>
</dbReference>
<dbReference type="Proteomes" id="UP000229706">
    <property type="component" value="Unassembled WGS sequence"/>
</dbReference>
<accession>A0A2M8DDX8</accession>
<reference evidence="2" key="1">
    <citation type="submission" date="2017-09" db="EMBL/GenBank/DDBJ databases">
        <title>Depth-based differentiation of microbial function through sediment-hosted aquifers and enrichment of novel symbionts in the deep terrestrial subsurface.</title>
        <authorList>
            <person name="Probst A.J."/>
            <person name="Ladd B."/>
            <person name="Jarett J.K."/>
            <person name="Geller-Mcgrath D.E."/>
            <person name="Sieber C.M.K."/>
            <person name="Emerson J.B."/>
            <person name="Anantharaman K."/>
            <person name="Thomas B.C."/>
            <person name="Malmstrom R."/>
            <person name="Stieglmeier M."/>
            <person name="Klingl A."/>
            <person name="Woyke T."/>
            <person name="Ryan C.M."/>
            <person name="Banfield J.F."/>
        </authorList>
    </citation>
    <scope>NUCLEOTIDE SEQUENCE [LARGE SCALE GENOMIC DNA]</scope>
</reference>
<gene>
    <name evidence="1" type="ORF">CO083_01205</name>
</gene>
<organism evidence="1 2">
    <name type="scientific">Candidatus Roizmanbacteria bacterium CG_4_9_14_0_8_um_filter_34_12</name>
    <dbReference type="NCBI Taxonomy" id="1974840"/>
    <lineage>
        <taxon>Bacteria</taxon>
        <taxon>Candidatus Roizmaniibacteriota</taxon>
    </lineage>
</organism>